<dbReference type="OMA" id="NYNAPTH"/>
<dbReference type="Pfam" id="PF08591">
    <property type="entry name" value="RNR_inhib"/>
    <property type="match status" value="1"/>
</dbReference>
<evidence type="ECO:0000256" key="6">
    <source>
        <dbReference type="SAM" id="MobiDB-lite"/>
    </source>
</evidence>
<proteinExistence type="inferred from homology"/>
<dbReference type="PANTHER" id="PTHR28081">
    <property type="entry name" value="DAMAGE-REGULATED IMPORT FACILITATOR 1-RELATED"/>
    <property type="match status" value="1"/>
</dbReference>
<dbReference type="OrthoDB" id="4072855at2759"/>
<dbReference type="GO" id="GO:0005737">
    <property type="term" value="C:cytoplasm"/>
    <property type="evidence" value="ECO:0007669"/>
    <property type="project" value="UniProtKB-SubCell"/>
</dbReference>
<evidence type="ECO:0000313" key="8">
    <source>
        <dbReference type="Proteomes" id="UP000054383"/>
    </source>
</evidence>
<dbReference type="InterPro" id="IPR013900">
    <property type="entry name" value="RNR_inhibitor"/>
</dbReference>
<dbReference type="GO" id="GO:0008104">
    <property type="term" value="P:intracellular protein localization"/>
    <property type="evidence" value="ECO:0007669"/>
    <property type="project" value="TreeGrafter"/>
</dbReference>
<keyword evidence="8" id="KW-1185">Reference proteome</keyword>
<evidence type="ECO:0000256" key="5">
    <source>
        <dbReference type="ARBA" id="ARBA00023242"/>
    </source>
</evidence>
<sequence>MAMASTAQDSSKKRRFQPPITNFFTSAPAEDSTGLSHNSYAAPTNTPTPALPSNILSSLLGVGARVRKSVPEGYKTEQKKMTQYTIPAPVQSRREAASISIQSQPTHVYAELEPFCGLHKIGNYAVQTFPRPIEQYQSTVHVDELDPISIPNSSQDSNASSSISINVNKRSFDADSEDDNTEFLTTALHLSSDTSQRPLNGNFISGPATAVIMRPQRTILSPKFGQQRRQRTAQNHSWKSQAGQENKDPLLSTENTPLDLDDFGEATFLRRRDEVDADYLYSGSDVEMDVA</sequence>
<comment type="subcellular location">
    <subcellularLocation>
        <location evidence="2">Cytoplasm</location>
    </subcellularLocation>
    <subcellularLocation>
        <location evidence="1">Nucleus</location>
    </subcellularLocation>
</comment>
<organism evidence="7 8">
    <name type="scientific">Talaromyces islandicus</name>
    <name type="common">Penicillium islandicum</name>
    <dbReference type="NCBI Taxonomy" id="28573"/>
    <lineage>
        <taxon>Eukaryota</taxon>
        <taxon>Fungi</taxon>
        <taxon>Dikarya</taxon>
        <taxon>Ascomycota</taxon>
        <taxon>Pezizomycotina</taxon>
        <taxon>Eurotiomycetes</taxon>
        <taxon>Eurotiomycetidae</taxon>
        <taxon>Eurotiales</taxon>
        <taxon>Trichocomaceae</taxon>
        <taxon>Talaromyces</taxon>
        <taxon>Talaromyces sect. Islandici</taxon>
    </lineage>
</organism>
<gene>
    <name evidence="7" type="ORF">PISL3812_06368</name>
</gene>
<feature type="region of interest" description="Disordered" evidence="6">
    <location>
        <begin position="1"/>
        <end position="52"/>
    </location>
</feature>
<dbReference type="STRING" id="28573.A0A0U1M1V2"/>
<dbReference type="GO" id="GO:1990846">
    <property type="term" value="F:ribonucleoside-diphosphate reductase inhibitor activity"/>
    <property type="evidence" value="ECO:0007669"/>
    <property type="project" value="TreeGrafter"/>
</dbReference>
<evidence type="ECO:0000256" key="4">
    <source>
        <dbReference type="ARBA" id="ARBA00022490"/>
    </source>
</evidence>
<dbReference type="PANTHER" id="PTHR28081:SF1">
    <property type="entry name" value="DAMAGE-REGULATED IMPORT FACILITATOR 1"/>
    <property type="match status" value="1"/>
</dbReference>
<dbReference type="EMBL" id="CVMT01000006">
    <property type="protein sequence ID" value="CRG89332.1"/>
    <property type="molecule type" value="Genomic_DNA"/>
</dbReference>
<feature type="compositionally biased region" description="Polar residues" evidence="6">
    <location>
        <begin position="232"/>
        <end position="244"/>
    </location>
</feature>
<accession>A0A0U1M1V2</accession>
<evidence type="ECO:0000313" key="7">
    <source>
        <dbReference type="EMBL" id="CRG89332.1"/>
    </source>
</evidence>
<evidence type="ECO:0000256" key="1">
    <source>
        <dbReference type="ARBA" id="ARBA00004123"/>
    </source>
</evidence>
<keyword evidence="4" id="KW-0963">Cytoplasm</keyword>
<keyword evidence="5" id="KW-0539">Nucleus</keyword>
<dbReference type="GO" id="GO:0005634">
    <property type="term" value="C:nucleus"/>
    <property type="evidence" value="ECO:0007669"/>
    <property type="project" value="UniProtKB-SubCell"/>
</dbReference>
<name>A0A0U1M1V2_TALIS</name>
<evidence type="ECO:0000256" key="2">
    <source>
        <dbReference type="ARBA" id="ARBA00004496"/>
    </source>
</evidence>
<comment type="similarity">
    <text evidence="3">Belongs to the DIF1/spd1 family.</text>
</comment>
<evidence type="ECO:0000256" key="3">
    <source>
        <dbReference type="ARBA" id="ARBA00005459"/>
    </source>
</evidence>
<protein>
    <submittedName>
        <fullName evidence="7">Uncharacterized protein</fullName>
    </submittedName>
</protein>
<dbReference type="Proteomes" id="UP000054383">
    <property type="component" value="Unassembled WGS sequence"/>
</dbReference>
<feature type="region of interest" description="Disordered" evidence="6">
    <location>
        <begin position="221"/>
        <end position="257"/>
    </location>
</feature>
<reference evidence="7 8" key="1">
    <citation type="submission" date="2015-04" db="EMBL/GenBank/DDBJ databases">
        <authorList>
            <person name="Syromyatnikov M.Y."/>
            <person name="Popov V.N."/>
        </authorList>
    </citation>
    <scope>NUCLEOTIDE SEQUENCE [LARGE SCALE GENOMIC DNA]</scope>
    <source>
        <strain evidence="7">WF-38-12</strain>
    </source>
</reference>
<dbReference type="AlphaFoldDB" id="A0A0U1M1V2"/>